<evidence type="ECO:0000313" key="3">
    <source>
        <dbReference type="Proteomes" id="UP001174694"/>
    </source>
</evidence>
<organism evidence="2 3">
    <name type="scientific">Pleurostoma richardsiae</name>
    <dbReference type="NCBI Taxonomy" id="41990"/>
    <lineage>
        <taxon>Eukaryota</taxon>
        <taxon>Fungi</taxon>
        <taxon>Dikarya</taxon>
        <taxon>Ascomycota</taxon>
        <taxon>Pezizomycotina</taxon>
        <taxon>Sordariomycetes</taxon>
        <taxon>Sordariomycetidae</taxon>
        <taxon>Calosphaeriales</taxon>
        <taxon>Pleurostomataceae</taxon>
        <taxon>Pleurostoma</taxon>
    </lineage>
</organism>
<evidence type="ECO:0000313" key="2">
    <source>
        <dbReference type="EMBL" id="KAJ9155531.1"/>
    </source>
</evidence>
<name>A0AA38VJA5_9PEZI</name>
<comment type="caution">
    <text evidence="2">The sequence shown here is derived from an EMBL/GenBank/DDBJ whole genome shotgun (WGS) entry which is preliminary data.</text>
</comment>
<proteinExistence type="predicted"/>
<keyword evidence="3" id="KW-1185">Reference proteome</keyword>
<protein>
    <submittedName>
        <fullName evidence="2">Uncharacterized protein</fullName>
    </submittedName>
</protein>
<gene>
    <name evidence="2" type="ORF">NKR23_g1589</name>
</gene>
<accession>A0AA38VJA5</accession>
<dbReference type="AlphaFoldDB" id="A0AA38VJA5"/>
<dbReference type="Proteomes" id="UP001174694">
    <property type="component" value="Unassembled WGS sequence"/>
</dbReference>
<feature type="compositionally biased region" description="Polar residues" evidence="1">
    <location>
        <begin position="39"/>
        <end position="59"/>
    </location>
</feature>
<feature type="region of interest" description="Disordered" evidence="1">
    <location>
        <begin position="32"/>
        <end position="65"/>
    </location>
</feature>
<reference evidence="2" key="1">
    <citation type="submission" date="2022-07" db="EMBL/GenBank/DDBJ databases">
        <title>Fungi with potential for degradation of polypropylene.</title>
        <authorList>
            <person name="Gostincar C."/>
        </authorList>
    </citation>
    <scope>NUCLEOTIDE SEQUENCE</scope>
    <source>
        <strain evidence="2">EXF-13308</strain>
    </source>
</reference>
<dbReference type="EMBL" id="JANBVO010000003">
    <property type="protein sequence ID" value="KAJ9155531.1"/>
    <property type="molecule type" value="Genomic_DNA"/>
</dbReference>
<sequence>MDTIMSSFNVKALQNLASYPNRSQHHAQAALARGRAPLTTATNSQHAATPPGNSYTTVPDSKESSDLPSEFWEAVAQDPTILRGADFSSQARARAEIIRQNGKIAPPYPLIDTHRIVSKRPLNPQAKGYITLSSGPGAPPPLQAGPPGHRHYTPSTLEGASKALREDTQTYHSADQLNSGAGFHDAVSHDRLAASILPSRAMSPDGARLTPATGNSDVHPIAPPAPIAPPTSTIPKSEVEVKPKRQEIIDTLSPEEALKYYPKGFPPNYVHNVVTPISSDWTDAYPIHCRLKTSMSPEEKVLHDAKLDELFYAGSGGLRKTMDDTIRDAERRVYGNQYGAIGQEREHFVSHQGHSSAASASDRGCRAEYPPLSIEDVNGQETSDASEPLLNMTFEMLLSYMEDEGRKCVFSRFDNPDEWMIDYSADGPKSFYGDVKKKREKGKAPLHK</sequence>
<evidence type="ECO:0000256" key="1">
    <source>
        <dbReference type="SAM" id="MobiDB-lite"/>
    </source>
</evidence>